<comment type="caution">
    <text evidence="2">The sequence shown here is derived from an EMBL/GenBank/DDBJ whole genome shotgun (WGS) entry which is preliminary data.</text>
</comment>
<dbReference type="EMBL" id="JBHSNM010000004">
    <property type="protein sequence ID" value="MFC5570871.1"/>
    <property type="molecule type" value="Genomic_DNA"/>
</dbReference>
<protein>
    <recommendedName>
        <fullName evidence="4">Lipoprotein</fullName>
    </recommendedName>
</protein>
<sequence length="164" mass="17171">MNRHRIPHALLLAVLGAVALVGCKKKEEPAPVASTPPAATTPTPAPAPMPATATVTSVDLGNAVGADMKIGTPMTSFAPKDTIYVSIGTSTSDPAASVPGKLGVKWTHVDSNQTVNEESRDLNLTGMGNTEFHIAKPDGWPKGKYKVEVSLDGNVVQSREFEVK</sequence>
<organism evidence="2 3">
    <name type="scientific">Lysobacter yangpyeongensis</name>
    <dbReference type="NCBI Taxonomy" id="346182"/>
    <lineage>
        <taxon>Bacteria</taxon>
        <taxon>Pseudomonadati</taxon>
        <taxon>Pseudomonadota</taxon>
        <taxon>Gammaproteobacteria</taxon>
        <taxon>Lysobacterales</taxon>
        <taxon>Lysobacteraceae</taxon>
        <taxon>Lysobacter</taxon>
    </lineage>
</organism>
<gene>
    <name evidence="2" type="ORF">ACFPN1_12450</name>
</gene>
<proteinExistence type="predicted"/>
<name>A0ABW0SPL4_9GAMM</name>
<dbReference type="RefSeq" id="WP_386755366.1">
    <property type="nucleotide sequence ID" value="NZ_JBHSNM010000004.1"/>
</dbReference>
<dbReference type="Gene3D" id="2.60.40.1930">
    <property type="match status" value="1"/>
</dbReference>
<evidence type="ECO:0008006" key="4">
    <source>
        <dbReference type="Google" id="ProtNLM"/>
    </source>
</evidence>
<feature type="region of interest" description="Disordered" evidence="1">
    <location>
        <begin position="27"/>
        <end position="50"/>
    </location>
</feature>
<feature type="compositionally biased region" description="Low complexity" evidence="1">
    <location>
        <begin position="30"/>
        <end position="42"/>
    </location>
</feature>
<evidence type="ECO:0000256" key="1">
    <source>
        <dbReference type="SAM" id="MobiDB-lite"/>
    </source>
</evidence>
<accession>A0ABW0SPL4</accession>
<keyword evidence="3" id="KW-1185">Reference proteome</keyword>
<evidence type="ECO:0000313" key="2">
    <source>
        <dbReference type="EMBL" id="MFC5570871.1"/>
    </source>
</evidence>
<reference evidence="3" key="1">
    <citation type="journal article" date="2019" name="Int. J. Syst. Evol. Microbiol.">
        <title>The Global Catalogue of Microorganisms (GCM) 10K type strain sequencing project: providing services to taxonomists for standard genome sequencing and annotation.</title>
        <authorList>
            <consortium name="The Broad Institute Genomics Platform"/>
            <consortium name="The Broad Institute Genome Sequencing Center for Infectious Disease"/>
            <person name="Wu L."/>
            <person name="Ma J."/>
        </authorList>
    </citation>
    <scope>NUCLEOTIDE SEQUENCE [LARGE SCALE GENOMIC DNA]</scope>
    <source>
        <strain evidence="3">KACC 11407</strain>
    </source>
</reference>
<dbReference type="Proteomes" id="UP001596036">
    <property type="component" value="Unassembled WGS sequence"/>
</dbReference>
<evidence type="ECO:0000313" key="3">
    <source>
        <dbReference type="Proteomes" id="UP001596036"/>
    </source>
</evidence>
<dbReference type="PROSITE" id="PS51257">
    <property type="entry name" value="PROKAR_LIPOPROTEIN"/>
    <property type="match status" value="1"/>
</dbReference>